<dbReference type="SMART" id="SM00220">
    <property type="entry name" value="S_TKc"/>
    <property type="match status" value="1"/>
</dbReference>
<gene>
    <name evidence="5" type="ORF">FIBSPDRAFT_1037389</name>
</gene>
<dbReference type="Pfam" id="PF00023">
    <property type="entry name" value="Ank"/>
    <property type="match status" value="2"/>
</dbReference>
<dbReference type="SMART" id="SM00248">
    <property type="entry name" value="ANK"/>
    <property type="match status" value="11"/>
</dbReference>
<dbReference type="InterPro" id="IPR011009">
    <property type="entry name" value="Kinase-like_dom_sf"/>
</dbReference>
<protein>
    <submittedName>
        <fullName evidence="5">Ankyrin</fullName>
    </submittedName>
</protein>
<organism evidence="5 6">
    <name type="scientific">Athelia psychrophila</name>
    <dbReference type="NCBI Taxonomy" id="1759441"/>
    <lineage>
        <taxon>Eukaryota</taxon>
        <taxon>Fungi</taxon>
        <taxon>Dikarya</taxon>
        <taxon>Basidiomycota</taxon>
        <taxon>Agaricomycotina</taxon>
        <taxon>Agaricomycetes</taxon>
        <taxon>Agaricomycetidae</taxon>
        <taxon>Atheliales</taxon>
        <taxon>Atheliaceae</taxon>
        <taxon>Athelia</taxon>
    </lineage>
</organism>
<feature type="repeat" description="ANK" evidence="3">
    <location>
        <begin position="577"/>
        <end position="606"/>
    </location>
</feature>
<reference evidence="5 6" key="1">
    <citation type="journal article" date="2016" name="Mol. Biol. Evol.">
        <title>Comparative Genomics of Early-Diverging Mushroom-Forming Fungi Provides Insights into the Origins of Lignocellulose Decay Capabilities.</title>
        <authorList>
            <person name="Nagy L.G."/>
            <person name="Riley R."/>
            <person name="Tritt A."/>
            <person name="Adam C."/>
            <person name="Daum C."/>
            <person name="Floudas D."/>
            <person name="Sun H."/>
            <person name="Yadav J.S."/>
            <person name="Pangilinan J."/>
            <person name="Larsson K.H."/>
            <person name="Matsuura K."/>
            <person name="Barry K."/>
            <person name="Labutti K."/>
            <person name="Kuo R."/>
            <person name="Ohm R.A."/>
            <person name="Bhattacharya S.S."/>
            <person name="Shirouzu T."/>
            <person name="Yoshinaga Y."/>
            <person name="Martin F.M."/>
            <person name="Grigoriev I.V."/>
            <person name="Hibbett D.S."/>
        </authorList>
    </citation>
    <scope>NUCLEOTIDE SEQUENCE [LARGE SCALE GENOMIC DNA]</scope>
    <source>
        <strain evidence="5 6">CBS 109695</strain>
    </source>
</reference>
<dbReference type="PROSITE" id="PS50297">
    <property type="entry name" value="ANK_REP_REGION"/>
    <property type="match status" value="1"/>
</dbReference>
<proteinExistence type="predicted"/>
<dbReference type="Gene3D" id="1.25.40.20">
    <property type="entry name" value="Ankyrin repeat-containing domain"/>
    <property type="match status" value="4"/>
</dbReference>
<dbReference type="PROSITE" id="PS50088">
    <property type="entry name" value="ANK_REPEAT"/>
    <property type="match status" value="3"/>
</dbReference>
<dbReference type="InterPro" id="IPR036770">
    <property type="entry name" value="Ankyrin_rpt-contain_sf"/>
</dbReference>
<evidence type="ECO:0000256" key="3">
    <source>
        <dbReference type="PROSITE-ProRule" id="PRU00023"/>
    </source>
</evidence>
<evidence type="ECO:0000256" key="2">
    <source>
        <dbReference type="ARBA" id="ARBA00023043"/>
    </source>
</evidence>
<dbReference type="InterPro" id="IPR001245">
    <property type="entry name" value="Ser-Thr/Tyr_kinase_cat_dom"/>
</dbReference>
<dbReference type="Proteomes" id="UP000076532">
    <property type="component" value="Unassembled WGS sequence"/>
</dbReference>
<keyword evidence="1" id="KW-0677">Repeat</keyword>
<feature type="domain" description="Protein kinase" evidence="4">
    <location>
        <begin position="75"/>
        <end position="413"/>
    </location>
</feature>
<dbReference type="AlphaFoldDB" id="A0A166UMJ8"/>
<dbReference type="STRING" id="436010.A0A166UMJ8"/>
<dbReference type="Pfam" id="PF07714">
    <property type="entry name" value="PK_Tyr_Ser-Thr"/>
    <property type="match status" value="1"/>
</dbReference>
<dbReference type="InterPro" id="IPR002110">
    <property type="entry name" value="Ankyrin_rpt"/>
</dbReference>
<sequence>MELDLHQSDLSQEPDNLSDACESNASYLPSLSYQDIDGRSLLAPQNDLATRPTTYSQLIDFLKMLSVPILERSDVVLGRKIGVGRSFLVQEGRMRDTFPHISVVAVKTSVQSIHLAEYRSSLIKEIIDEIRVMSHLARHRNVAHLVGVILERTGGSDDGGPFLPRLIVERAVGSLAGLLADYRHSGRLPWALKLKLALDTAAGLEALHLINIVHGDVKADNVLVFDNLGDHVFIAKVSDFGFCVPDTSWRDTVVAIRGTLRFQAPEALIEAPPRLQVHSNLPQRDIYSFGVLLWEVITNCRVPFVGVADGELSHIKLSNNEGAAEHLIVSLKQNYDAPSVFIEALTATIRGTVRREPTGEGGRLAWQAIFDILCAVVNDEVKSFFESRWKDFGDFSQRQPEMAFSGYRDFPWLPTIPELSKTWLKADQDHSKLMLKELQESSAVGDWISSMRLALHFFHNGDTENMQLCMGAFNINSPPQLGEYGIGLLRLAIGADAIPVITSLLQRDVSLDEKTHDGRRLLHIIRSRAAAQSLINRGADINIRDLAGRTPLHYAISGEIAEVLLENGAEVHATDNSGRTPLHTAQSAGVVQVLLRYKADLTARDRLKYTPLHFASSPNDEVSLEIMTTSPEALLATDGVGDTPLFLNIGKWQAKTIAKALKLGAKVNDRNHDGTVALLRNPRALYGLQPEVANILIEYGATLDVVGYMGCTPLHFIASDEVMGLFLQHGCRRQVNQPDKRGDTPLHAVCNRDTVLKEVAAISQHMPALVLMWQRNLLGQAVDTLGLLERLLRAGADPTVRNNDRDTPLHVVARNTVGLDGPTSGLNAALMRQLVGAGADINAQNTRGETPLHCAAQYQTVHALLERGADPNLVGAEGRTVLHHLVRFTGQRREVVAALVGHGVKSVDVCDARGCTPLHSICAYRSSPMDYGKATPMAEGMTALLEHGADVNAQTGTGDTPLHLVARQWFLRDELKVVVAHGADLDARNGKGEGVVMPWWRFEDRSDGAQG</sequence>
<dbReference type="Gene3D" id="3.30.200.20">
    <property type="entry name" value="Phosphorylase Kinase, domain 1"/>
    <property type="match status" value="1"/>
</dbReference>
<dbReference type="GO" id="GO:0004672">
    <property type="term" value="F:protein kinase activity"/>
    <property type="evidence" value="ECO:0007669"/>
    <property type="project" value="InterPro"/>
</dbReference>
<evidence type="ECO:0000313" key="5">
    <source>
        <dbReference type="EMBL" id="KZP31840.1"/>
    </source>
</evidence>
<feature type="repeat" description="ANK" evidence="3">
    <location>
        <begin position="547"/>
        <end position="576"/>
    </location>
</feature>
<dbReference type="GO" id="GO:0005524">
    <property type="term" value="F:ATP binding"/>
    <property type="evidence" value="ECO:0007669"/>
    <property type="project" value="InterPro"/>
</dbReference>
<evidence type="ECO:0000259" key="4">
    <source>
        <dbReference type="PROSITE" id="PS50011"/>
    </source>
</evidence>
<dbReference type="InterPro" id="IPR000719">
    <property type="entry name" value="Prot_kinase_dom"/>
</dbReference>
<dbReference type="SUPFAM" id="SSF56112">
    <property type="entry name" value="Protein kinase-like (PK-like)"/>
    <property type="match status" value="1"/>
</dbReference>
<evidence type="ECO:0000256" key="1">
    <source>
        <dbReference type="ARBA" id="ARBA00022737"/>
    </source>
</evidence>
<keyword evidence="2 3" id="KW-0040">ANK repeat</keyword>
<dbReference type="InterPro" id="IPR008271">
    <property type="entry name" value="Ser/Thr_kinase_AS"/>
</dbReference>
<dbReference type="PROSITE" id="PS50011">
    <property type="entry name" value="PROTEIN_KINASE_DOM"/>
    <property type="match status" value="1"/>
</dbReference>
<keyword evidence="6" id="KW-1185">Reference proteome</keyword>
<evidence type="ECO:0000313" key="6">
    <source>
        <dbReference type="Proteomes" id="UP000076532"/>
    </source>
</evidence>
<name>A0A166UMJ8_9AGAM</name>
<dbReference type="EMBL" id="KV417488">
    <property type="protein sequence ID" value="KZP31840.1"/>
    <property type="molecule type" value="Genomic_DNA"/>
</dbReference>
<accession>A0A166UMJ8</accession>
<dbReference type="Pfam" id="PF12796">
    <property type="entry name" value="Ank_2"/>
    <property type="match status" value="2"/>
</dbReference>
<dbReference type="SUPFAM" id="SSF48403">
    <property type="entry name" value="Ankyrin repeat"/>
    <property type="match status" value="2"/>
</dbReference>
<dbReference type="PANTHER" id="PTHR24126">
    <property type="entry name" value="ANKYRIN REPEAT, PH AND SEC7 DOMAIN CONTAINING PROTEIN SECG-RELATED"/>
    <property type="match status" value="1"/>
</dbReference>
<dbReference type="Gene3D" id="1.10.510.10">
    <property type="entry name" value="Transferase(Phosphotransferase) domain 1"/>
    <property type="match status" value="1"/>
</dbReference>
<feature type="repeat" description="ANK" evidence="3">
    <location>
        <begin position="957"/>
        <end position="990"/>
    </location>
</feature>
<dbReference type="PROSITE" id="PS00108">
    <property type="entry name" value="PROTEIN_KINASE_ST"/>
    <property type="match status" value="1"/>
</dbReference>
<dbReference type="PRINTS" id="PR01415">
    <property type="entry name" value="ANKYRIN"/>
</dbReference>
<dbReference type="OrthoDB" id="2840854at2759"/>